<dbReference type="AlphaFoldDB" id="A0A2P7NS10"/>
<dbReference type="InterPro" id="IPR036986">
    <property type="entry name" value="S4_RNA-bd_sf"/>
</dbReference>
<dbReference type="Pfam" id="PF01479">
    <property type="entry name" value="S4"/>
    <property type="match status" value="1"/>
</dbReference>
<comment type="catalytic activity">
    <reaction evidence="6">
        <text>a uridine in RNA = a pseudouridine in RNA</text>
        <dbReference type="Rhea" id="RHEA:48348"/>
        <dbReference type="Rhea" id="RHEA-COMP:12068"/>
        <dbReference type="Rhea" id="RHEA-COMP:12069"/>
        <dbReference type="ChEBI" id="CHEBI:65314"/>
        <dbReference type="ChEBI" id="CHEBI:65315"/>
    </reaction>
</comment>
<gene>
    <name evidence="9" type="ORF">C7H79_14555</name>
</gene>
<dbReference type="SUPFAM" id="SSF55120">
    <property type="entry name" value="Pseudouridine synthase"/>
    <property type="match status" value="1"/>
</dbReference>
<dbReference type="Gene3D" id="3.30.2350.10">
    <property type="entry name" value="Pseudouridine synthase"/>
    <property type="match status" value="1"/>
</dbReference>
<reference evidence="9 10" key="1">
    <citation type="submission" date="2018-03" db="EMBL/GenBank/DDBJ databases">
        <title>Draft genome of Nitrosomonas supralitoralis APG5.</title>
        <authorList>
            <person name="Urakawa H."/>
            <person name="Lopez J.V."/>
        </authorList>
    </citation>
    <scope>NUCLEOTIDE SEQUENCE [LARGE SCALE GENOMIC DNA]</scope>
    <source>
        <strain evidence="9 10">APG5</strain>
    </source>
</reference>
<dbReference type="EC" id="5.4.99.-" evidence="6"/>
<dbReference type="OrthoDB" id="9785808at2"/>
<proteinExistence type="inferred from homology"/>
<dbReference type="InterPro" id="IPR020103">
    <property type="entry name" value="PsdUridine_synth_cat_dom_sf"/>
</dbReference>
<organism evidence="9 10">
    <name type="scientific">Nitrosomonas supralitoralis</name>
    <dbReference type="NCBI Taxonomy" id="2116706"/>
    <lineage>
        <taxon>Bacteria</taxon>
        <taxon>Pseudomonadati</taxon>
        <taxon>Pseudomonadota</taxon>
        <taxon>Betaproteobacteria</taxon>
        <taxon>Nitrosomonadales</taxon>
        <taxon>Nitrosomonadaceae</taxon>
        <taxon>Nitrosomonas</taxon>
    </lineage>
</organism>
<evidence type="ECO:0000313" key="10">
    <source>
        <dbReference type="Proteomes" id="UP000241912"/>
    </source>
</evidence>
<evidence type="ECO:0000256" key="3">
    <source>
        <dbReference type="ARBA" id="ARBA00036882"/>
    </source>
</evidence>
<dbReference type="PROSITE" id="PS50889">
    <property type="entry name" value="S4"/>
    <property type="match status" value="1"/>
</dbReference>
<dbReference type="GO" id="GO:0000455">
    <property type="term" value="P:enzyme-directed rRNA pseudouridine synthesis"/>
    <property type="evidence" value="ECO:0007669"/>
    <property type="project" value="TreeGrafter"/>
</dbReference>
<dbReference type="InterPro" id="IPR006225">
    <property type="entry name" value="PsdUridine_synth_RluC/D"/>
</dbReference>
<dbReference type="GO" id="GO:0160140">
    <property type="term" value="F:23S rRNA pseudouridine(1911/1915/1917) synthase activity"/>
    <property type="evidence" value="ECO:0007669"/>
    <property type="project" value="UniProtKB-EC"/>
</dbReference>
<protein>
    <recommendedName>
        <fullName evidence="6">Pseudouridine synthase</fullName>
        <ecNumber evidence="6">5.4.99.-</ecNumber>
    </recommendedName>
</protein>
<dbReference type="CDD" id="cd02869">
    <property type="entry name" value="PseudoU_synth_RluA_like"/>
    <property type="match status" value="1"/>
</dbReference>
<evidence type="ECO:0000259" key="8">
    <source>
        <dbReference type="Pfam" id="PF01479"/>
    </source>
</evidence>
<evidence type="ECO:0000313" key="9">
    <source>
        <dbReference type="EMBL" id="PSJ16235.1"/>
    </source>
</evidence>
<dbReference type="InterPro" id="IPR002942">
    <property type="entry name" value="S4_RNA-bd"/>
</dbReference>
<dbReference type="RefSeq" id="WP_106708015.1">
    <property type="nucleotide sequence ID" value="NZ_PXXU01000061.1"/>
</dbReference>
<evidence type="ECO:0000259" key="7">
    <source>
        <dbReference type="Pfam" id="PF00849"/>
    </source>
</evidence>
<dbReference type="NCBIfam" id="TIGR00005">
    <property type="entry name" value="rluA_subfam"/>
    <property type="match status" value="1"/>
</dbReference>
<comment type="function">
    <text evidence="6">Responsible for synthesis of pseudouridine from uracil.</text>
</comment>
<sequence length="343" mass="38012">MINSVKNKDTTGNYSVKPQAAVSDESISNAIHLTIPVEYEGLRLDRALAKLLPNWSRSRLQIWIAENRVLLNGQITTVKQLVWGNEHIEIFPLNSASESPYTAEAIHLNIIEEDDTLIIINKPAGLVTHPGNGNWQGTLLNALLHHVPELKNVPRAGIVHRLDKNTTGLLAVAKTIAAQTSLVRQLQQRTVKRVYLALVLGEIKQAGSIDAPIGRHPIHRTKMTVTSKGKPARTNYQVIENFEGCTLLECSLETGRTHQIRVHLSNIGHALVGDPVYGGKPGKTAQAIAQILINFPRQALHAQKLALIHPRTEQFNQWEITAPDDINDLLLALRQYSKSIRAE</sequence>
<feature type="domain" description="RNA-binding S4" evidence="8">
    <location>
        <begin position="43"/>
        <end position="82"/>
    </location>
</feature>
<comment type="caution">
    <text evidence="9">The sequence shown here is derived from an EMBL/GenBank/DDBJ whole genome shotgun (WGS) entry which is preliminary data.</text>
</comment>
<evidence type="ECO:0000256" key="2">
    <source>
        <dbReference type="ARBA" id="ARBA00023235"/>
    </source>
</evidence>
<comment type="catalytic activity">
    <reaction evidence="3">
        <text>uridine(1911/1915/1917) in 23S rRNA = pseudouridine(1911/1915/1917) in 23S rRNA</text>
        <dbReference type="Rhea" id="RHEA:42524"/>
        <dbReference type="Rhea" id="RHEA-COMP:10097"/>
        <dbReference type="Rhea" id="RHEA-COMP:10098"/>
        <dbReference type="ChEBI" id="CHEBI:65314"/>
        <dbReference type="ChEBI" id="CHEBI:65315"/>
        <dbReference type="EC" id="5.4.99.23"/>
    </reaction>
</comment>
<dbReference type="EMBL" id="PXXU01000061">
    <property type="protein sequence ID" value="PSJ16235.1"/>
    <property type="molecule type" value="Genomic_DNA"/>
</dbReference>
<accession>A0A2P7NS10</accession>
<dbReference type="Gene3D" id="3.10.290.10">
    <property type="entry name" value="RNA-binding S4 domain"/>
    <property type="match status" value="1"/>
</dbReference>
<dbReference type="InterPro" id="IPR050188">
    <property type="entry name" value="RluA_PseudoU_synthase"/>
</dbReference>
<dbReference type="PANTHER" id="PTHR21600">
    <property type="entry name" value="MITOCHONDRIAL RNA PSEUDOURIDINE SYNTHASE"/>
    <property type="match status" value="1"/>
</dbReference>
<dbReference type="SUPFAM" id="SSF55174">
    <property type="entry name" value="Alpha-L RNA-binding motif"/>
    <property type="match status" value="1"/>
</dbReference>
<name>A0A2P7NS10_9PROT</name>
<comment type="similarity">
    <text evidence="1 6">Belongs to the pseudouridine synthase RluA family.</text>
</comment>
<evidence type="ECO:0000256" key="4">
    <source>
        <dbReference type="PIRSR" id="PIRSR606225-1"/>
    </source>
</evidence>
<dbReference type="NCBIfam" id="NF008385">
    <property type="entry name" value="PRK11180.1"/>
    <property type="match status" value="1"/>
</dbReference>
<dbReference type="PANTHER" id="PTHR21600:SF44">
    <property type="entry name" value="RIBOSOMAL LARGE SUBUNIT PSEUDOURIDINE SYNTHASE D"/>
    <property type="match status" value="1"/>
</dbReference>
<dbReference type="CDD" id="cd00165">
    <property type="entry name" value="S4"/>
    <property type="match status" value="1"/>
</dbReference>
<dbReference type="InterPro" id="IPR006145">
    <property type="entry name" value="PsdUridine_synth_RsuA/RluA"/>
</dbReference>
<evidence type="ECO:0000256" key="1">
    <source>
        <dbReference type="ARBA" id="ARBA00010876"/>
    </source>
</evidence>
<evidence type="ECO:0000256" key="5">
    <source>
        <dbReference type="PROSITE-ProRule" id="PRU00182"/>
    </source>
</evidence>
<feature type="active site" evidence="4">
    <location>
        <position position="163"/>
    </location>
</feature>
<keyword evidence="5" id="KW-0694">RNA-binding</keyword>
<dbReference type="GO" id="GO:0003723">
    <property type="term" value="F:RNA binding"/>
    <property type="evidence" value="ECO:0007669"/>
    <property type="project" value="UniProtKB-KW"/>
</dbReference>
<feature type="domain" description="Pseudouridine synthase RsuA/RluA-like" evidence="7">
    <location>
        <begin position="117"/>
        <end position="265"/>
    </location>
</feature>
<keyword evidence="2 6" id="KW-0413">Isomerase</keyword>
<keyword evidence="10" id="KW-1185">Reference proteome</keyword>
<evidence type="ECO:0000256" key="6">
    <source>
        <dbReference type="RuleBase" id="RU362028"/>
    </source>
</evidence>
<dbReference type="Proteomes" id="UP000241912">
    <property type="component" value="Unassembled WGS sequence"/>
</dbReference>
<dbReference type="Pfam" id="PF00849">
    <property type="entry name" value="PseudoU_synth_2"/>
    <property type="match status" value="1"/>
</dbReference>